<reference evidence="10 11" key="2">
    <citation type="journal article" date="2018" name="Annu Rev Anim Biosci">
        <title>Bat Biology, Genomes, and the Bat1K Project: To Generate Chromosome-Level Genomes for All Living Bat Species.</title>
        <authorList>
            <person name="Teeling E.C."/>
            <person name="Vernes S.C."/>
            <person name="Davalos L.M."/>
            <person name="Ray D.A."/>
            <person name="Gilbert M.T.P."/>
            <person name="Myers E."/>
        </authorList>
    </citation>
    <scope>NUCLEOTIDE SEQUENCE</scope>
</reference>
<accession>A0A671FP83</accession>
<evidence type="ECO:0000256" key="4">
    <source>
        <dbReference type="ARBA" id="ARBA00014966"/>
    </source>
</evidence>
<reference evidence="11" key="3">
    <citation type="submission" date="2018-12" db="EMBL/GenBank/DDBJ databases">
        <title>G10K-VGP greater horseshoe bat female genome, primary haplotype.</title>
        <authorList>
            <person name="Teeling E."/>
            <person name="Myers G."/>
            <person name="Vernes S."/>
            <person name="Pippel M."/>
            <person name="Winkler S."/>
            <person name="Fedrigo O."/>
            <person name="Rhie A."/>
            <person name="Koren S."/>
            <person name="Phillippy A."/>
            <person name="Lewin H."/>
            <person name="Damas J."/>
            <person name="Howe K."/>
            <person name="Mountcastle J."/>
            <person name="Jarvis E.D."/>
        </authorList>
    </citation>
    <scope>NUCLEOTIDE SEQUENCE [LARGE SCALE GENOMIC DNA]</scope>
</reference>
<protein>
    <recommendedName>
        <fullName evidence="4">Inactive ribonuclease-like protein 9</fullName>
    </recommendedName>
</protein>
<evidence type="ECO:0000313" key="10">
    <source>
        <dbReference type="Ensembl" id="ENSRFEP00010025514.1"/>
    </source>
</evidence>
<reference evidence="10" key="4">
    <citation type="submission" date="2025-08" db="UniProtKB">
        <authorList>
            <consortium name="Ensembl"/>
        </authorList>
    </citation>
    <scope>IDENTIFICATION</scope>
</reference>
<dbReference type="Gene3D" id="3.10.130.10">
    <property type="entry name" value="Ribonuclease A-like domain"/>
    <property type="match status" value="1"/>
</dbReference>
<evidence type="ECO:0000256" key="5">
    <source>
        <dbReference type="ARBA" id="ARBA00022525"/>
    </source>
</evidence>
<dbReference type="PANTHER" id="PTHR11437">
    <property type="entry name" value="RIBONUCLEASE"/>
    <property type="match status" value="1"/>
</dbReference>
<reference evidence="10 11" key="1">
    <citation type="journal article" date="2015" name="Annu Rev Anim Biosci">
        <title>The Genome 10K Project: a way forward.</title>
        <authorList>
            <person name="Koepfli K.P."/>
            <person name="Paten B."/>
            <person name="O'Brien S.J."/>
            <person name="Koepfli K.P."/>
            <person name="Paten B."/>
            <person name="Antunes A."/>
            <person name="Belov K."/>
            <person name="Bustamante C."/>
            <person name="Castoe T.A."/>
            <person name="Clawson H."/>
            <person name="Crawford A.J."/>
            <person name="Diekhans M."/>
            <person name="Distel D."/>
            <person name="Durbin R."/>
            <person name="Earl D."/>
            <person name="Fujita M.K."/>
            <person name="Gamble T."/>
            <person name="Georges A."/>
            <person name="Gemmell N."/>
            <person name="Gilbert M.T."/>
            <person name="Graves J.M."/>
            <person name="Green R.E."/>
            <person name="Hickey G."/>
            <person name="Jarvis E.D."/>
            <person name="Johnson W."/>
            <person name="Komissarov A."/>
            <person name="Korf I."/>
            <person name="Kuhn R."/>
            <person name="Larkin D.M."/>
            <person name="Lewin H."/>
            <person name="Lopez J.V."/>
            <person name="Ma J."/>
            <person name="Marques-Bonet T."/>
            <person name="Miller W."/>
            <person name="Murphy R."/>
            <person name="Pevzner P."/>
            <person name="Shapiro B."/>
            <person name="Steiner C."/>
            <person name="Tamazian G."/>
            <person name="Venkatesh B."/>
            <person name="Wang J."/>
            <person name="Wayne R."/>
            <person name="Wiley E."/>
            <person name="Yang H."/>
            <person name="Zhang G."/>
            <person name="Haussler D."/>
            <person name="Ryder O."/>
            <person name="O'Brien S.J."/>
        </authorList>
    </citation>
    <scope>NUCLEOTIDE SEQUENCE</scope>
</reference>
<dbReference type="InterPro" id="IPR023412">
    <property type="entry name" value="RNaseA_domain"/>
</dbReference>
<dbReference type="OMA" id="PCKNGVK"/>
<evidence type="ECO:0000313" key="11">
    <source>
        <dbReference type="Proteomes" id="UP000472240"/>
    </source>
</evidence>
<proteinExistence type="inferred from homology"/>
<dbReference type="InterPro" id="IPR036816">
    <property type="entry name" value="RNaseA-like_dom_sf"/>
</dbReference>
<evidence type="ECO:0000256" key="3">
    <source>
        <dbReference type="ARBA" id="ARBA00005600"/>
    </source>
</evidence>
<organism evidence="10 11">
    <name type="scientific">Rhinolophus ferrumequinum</name>
    <name type="common">Greater horseshoe bat</name>
    <dbReference type="NCBI Taxonomy" id="59479"/>
    <lineage>
        <taxon>Eukaryota</taxon>
        <taxon>Metazoa</taxon>
        <taxon>Chordata</taxon>
        <taxon>Craniata</taxon>
        <taxon>Vertebrata</taxon>
        <taxon>Euteleostomi</taxon>
        <taxon>Mammalia</taxon>
        <taxon>Eutheria</taxon>
        <taxon>Laurasiatheria</taxon>
        <taxon>Chiroptera</taxon>
        <taxon>Yinpterochiroptera</taxon>
        <taxon>Rhinolophoidea</taxon>
        <taxon>Rhinolophidae</taxon>
        <taxon>Rhinolophinae</taxon>
        <taxon>Rhinolophus</taxon>
    </lineage>
</organism>
<dbReference type="InParanoid" id="A0A671FP83"/>
<evidence type="ECO:0000256" key="6">
    <source>
        <dbReference type="ARBA" id="ARBA00022729"/>
    </source>
</evidence>
<comment type="similarity">
    <text evidence="3">Belongs to the pancreatic ribonuclease family.</text>
</comment>
<sequence length="235" mass="27456">MRGGRITHGSFQCKFFTPKKGTDAFYQLEGENMGTLLTMQPLPLLLLLLQPFPFQFLMLRKYLDLSPSQEEAFQDYLAELYTTGPTKPPTKESFQKDVIIDFERPLSDFNYCCGEILMKNVHTRLHCRKEHFFLGVEYKELQKLCKQRFVACKNGVKRCHRSLKLIEGVYCNLTDGVMMPDCRYQSFYKKGYVLITCRWQDDIRQMIPAHVNDILETHYHVSGMVSEFGIIHLSL</sequence>
<keyword evidence="11" id="KW-1185">Reference proteome</keyword>
<dbReference type="PANTHER" id="PTHR11437:SF14">
    <property type="entry name" value="INACTIVE RIBONUCLEASE-LIKE PROTEIN 9"/>
    <property type="match status" value="1"/>
</dbReference>
<dbReference type="Ensembl" id="ENSRFET00010027731.1">
    <property type="protein sequence ID" value="ENSRFEP00010025514.1"/>
    <property type="gene ID" value="ENSRFEG00010016961.1"/>
</dbReference>
<comment type="subcellular location">
    <subcellularLocation>
        <location evidence="2">Secreted</location>
    </subcellularLocation>
</comment>
<dbReference type="GO" id="GO:0005576">
    <property type="term" value="C:extracellular region"/>
    <property type="evidence" value="ECO:0007669"/>
    <property type="project" value="UniProtKB-SubCell"/>
</dbReference>
<evidence type="ECO:0000256" key="1">
    <source>
        <dbReference type="ARBA" id="ARBA00002915"/>
    </source>
</evidence>
<evidence type="ECO:0000256" key="8">
    <source>
        <dbReference type="ARBA" id="ARBA00023180"/>
    </source>
</evidence>
<keyword evidence="7" id="KW-1015">Disulfide bond</keyword>
<keyword evidence="8" id="KW-0325">Glycoprotein</keyword>
<dbReference type="GO" id="GO:0003676">
    <property type="term" value="F:nucleic acid binding"/>
    <property type="evidence" value="ECO:0007669"/>
    <property type="project" value="InterPro"/>
</dbReference>
<dbReference type="SUPFAM" id="SSF54076">
    <property type="entry name" value="RNase A-like"/>
    <property type="match status" value="1"/>
</dbReference>
<feature type="domain" description="Ribonuclease A-domain" evidence="9">
    <location>
        <begin position="95"/>
        <end position="215"/>
    </location>
</feature>
<comment type="function">
    <text evidence="1">Does not exhibit any ribonuclease activity.</text>
</comment>
<evidence type="ECO:0000256" key="2">
    <source>
        <dbReference type="ARBA" id="ARBA00004613"/>
    </source>
</evidence>
<evidence type="ECO:0000256" key="7">
    <source>
        <dbReference type="ARBA" id="ARBA00023157"/>
    </source>
</evidence>
<dbReference type="SMART" id="SM00092">
    <property type="entry name" value="RNAse_Pc"/>
    <property type="match status" value="1"/>
</dbReference>
<dbReference type="CDD" id="cd00163">
    <property type="entry name" value="RNase_A"/>
    <property type="match status" value="1"/>
</dbReference>
<keyword evidence="5" id="KW-0964">Secreted</keyword>
<keyword evidence="6" id="KW-0732">Signal</keyword>
<dbReference type="Pfam" id="PF00074">
    <property type="entry name" value="RnaseA"/>
    <property type="match status" value="1"/>
</dbReference>
<dbReference type="Proteomes" id="UP000472240">
    <property type="component" value="Chromosome 6"/>
</dbReference>
<dbReference type="PRINTS" id="PR00794">
    <property type="entry name" value="RIBONUCLEASE"/>
</dbReference>
<reference evidence="10" key="5">
    <citation type="submission" date="2025-09" db="UniProtKB">
        <authorList>
            <consortium name="Ensembl"/>
        </authorList>
    </citation>
    <scope>IDENTIFICATION</scope>
</reference>
<dbReference type="GeneTree" id="ENSGT00390000013952"/>
<name>A0A671FP83_RHIFE</name>
<dbReference type="AlphaFoldDB" id="A0A671FP83"/>
<dbReference type="InterPro" id="IPR001427">
    <property type="entry name" value="RNaseA"/>
</dbReference>
<evidence type="ECO:0000259" key="9">
    <source>
        <dbReference type="SMART" id="SM00092"/>
    </source>
</evidence>
<dbReference type="GO" id="GO:0050830">
    <property type="term" value="P:defense response to Gram-positive bacterium"/>
    <property type="evidence" value="ECO:0007669"/>
    <property type="project" value="TreeGrafter"/>
</dbReference>